<evidence type="ECO:0000313" key="2">
    <source>
        <dbReference type="Proteomes" id="UP001237152"/>
    </source>
</evidence>
<dbReference type="Proteomes" id="UP001237152">
    <property type="component" value="Segment"/>
</dbReference>
<proteinExistence type="predicted"/>
<name>A0A4D6EIC3_9VIRU</name>
<accession>A0A4D6EIC3</accession>
<organism evidence="1 2">
    <name type="scientific">Pandoravirus celtis</name>
    <dbReference type="NCBI Taxonomy" id="2568002"/>
    <lineage>
        <taxon>Viruses</taxon>
        <taxon>Pandoravirus</taxon>
    </lineage>
</organism>
<dbReference type="EMBL" id="MK174290">
    <property type="protein sequence ID" value="QBZ80969.1"/>
    <property type="molecule type" value="Genomic_DNA"/>
</dbReference>
<protein>
    <submittedName>
        <fullName evidence="1">Uncharacterized protein</fullName>
    </submittedName>
</protein>
<sequence length="136" mass="15078">MSSSDHSTTCVSWRTRCRRACVSTIPTTLPPRFSAVCMASTRGAPVRALKAVVNGDMGLVGLLMDANARYGSRMPPPRGGHVNGPRIEMLLTDYYLGGLGLTGSDLYVVDNAITLYYRDHDRFRQRFPPLKQSREE</sequence>
<reference evidence="1" key="1">
    <citation type="journal article" date="2019" name="Front. Microbiol.">
        <title>Pandoravirus Celtis Illustrates the Microevolution Processes at Work in the Giant Pandoraviridae Genomes.</title>
        <authorList>
            <person name="Legendre M."/>
            <person name="Alempic J.M."/>
            <person name="Philippe N."/>
            <person name="Lartigue A."/>
            <person name="Jeudy S."/>
            <person name="Poirot O."/>
            <person name="Ta N.T."/>
            <person name="Nin S."/>
            <person name="Coute Y."/>
            <person name="Abergel C."/>
            <person name="Claverie J.M."/>
        </authorList>
    </citation>
    <scope>NUCLEOTIDE SEQUENCE</scope>
</reference>
<gene>
    <name evidence="1" type="ORF">pclt_cds_369</name>
</gene>
<evidence type="ECO:0000313" key="1">
    <source>
        <dbReference type="EMBL" id="QBZ80969.1"/>
    </source>
</evidence>